<reference evidence="2" key="1">
    <citation type="journal article" date="2024" name="Proc. Natl. Acad. Sci. U.S.A.">
        <title>Extraordinary preservation of gene collinearity over three hundred million years revealed in homosporous lycophytes.</title>
        <authorList>
            <person name="Li C."/>
            <person name="Wickell D."/>
            <person name="Kuo L.Y."/>
            <person name="Chen X."/>
            <person name="Nie B."/>
            <person name="Liao X."/>
            <person name="Peng D."/>
            <person name="Ji J."/>
            <person name="Jenkins J."/>
            <person name="Williams M."/>
            <person name="Shu S."/>
            <person name="Plott C."/>
            <person name="Barry K."/>
            <person name="Rajasekar S."/>
            <person name="Grimwood J."/>
            <person name="Han X."/>
            <person name="Sun S."/>
            <person name="Hou Z."/>
            <person name="He W."/>
            <person name="Dai G."/>
            <person name="Sun C."/>
            <person name="Schmutz J."/>
            <person name="Leebens-Mack J.H."/>
            <person name="Li F.W."/>
            <person name="Wang L."/>
        </authorList>
    </citation>
    <scope>NUCLEOTIDE SEQUENCE [LARGE SCALE GENOMIC DNA]</scope>
    <source>
        <strain evidence="2">cv. PW_Plant_1</strain>
    </source>
</reference>
<keyword evidence="2" id="KW-1185">Reference proteome</keyword>
<gene>
    <name evidence="1" type="ORF">O6H91_23G009900</name>
</gene>
<proteinExistence type="predicted"/>
<sequence length="344" mass="39431">MLPGVELARRRRIRNYSLSRISHSSLPTTNVDDRSSSSTLPHRLRNHYPHHHKYHNHHQHKEQELHLRHSYRAGSNSRQMPTITHEQLQVSPHESRDGSDSISSGRNNVVQRETSRQTRLSIFLQSHSENNLQGPALEARDRLDERLRAAALGNRRHVDASLPRSGERYIHTVHSDEEEETFWDEEEWVMSMRELLAAGGPSSRDSWESEWRIRAGRSGNSNKGMSNLSTLRREVFRQAGEKHSDTSSTTACKQLECSVCLDLFLVGQILFRLPCNHSFHPQCLTPWLEGHTQCPYCRSEISVSQPDSYPSSTSPENSDLQQTDSVSWLSAFETGFHRLNLLSS</sequence>
<evidence type="ECO:0000313" key="1">
    <source>
        <dbReference type="EMBL" id="KAJ7513672.1"/>
    </source>
</evidence>
<dbReference type="Proteomes" id="UP001162992">
    <property type="component" value="Chromosome 23"/>
</dbReference>
<evidence type="ECO:0000313" key="2">
    <source>
        <dbReference type="Proteomes" id="UP001162992"/>
    </source>
</evidence>
<name>A0ACC2A7Z7_DIPCM</name>
<protein>
    <submittedName>
        <fullName evidence="1">Uncharacterized protein</fullName>
    </submittedName>
</protein>
<accession>A0ACC2A7Z7</accession>
<dbReference type="EMBL" id="CM055114">
    <property type="protein sequence ID" value="KAJ7513672.1"/>
    <property type="molecule type" value="Genomic_DNA"/>
</dbReference>
<comment type="caution">
    <text evidence="1">The sequence shown here is derived from an EMBL/GenBank/DDBJ whole genome shotgun (WGS) entry which is preliminary data.</text>
</comment>
<organism evidence="1 2">
    <name type="scientific">Diphasiastrum complanatum</name>
    <name type="common">Issler's clubmoss</name>
    <name type="synonym">Lycopodium complanatum</name>
    <dbReference type="NCBI Taxonomy" id="34168"/>
    <lineage>
        <taxon>Eukaryota</taxon>
        <taxon>Viridiplantae</taxon>
        <taxon>Streptophyta</taxon>
        <taxon>Embryophyta</taxon>
        <taxon>Tracheophyta</taxon>
        <taxon>Lycopodiopsida</taxon>
        <taxon>Lycopodiales</taxon>
        <taxon>Lycopodiaceae</taxon>
        <taxon>Lycopodioideae</taxon>
        <taxon>Diphasiastrum</taxon>
    </lineage>
</organism>